<dbReference type="Proteomes" id="UP001249851">
    <property type="component" value="Unassembled WGS sequence"/>
</dbReference>
<organism evidence="1 2">
    <name type="scientific">Acropora cervicornis</name>
    <name type="common">Staghorn coral</name>
    <dbReference type="NCBI Taxonomy" id="6130"/>
    <lineage>
        <taxon>Eukaryota</taxon>
        <taxon>Metazoa</taxon>
        <taxon>Cnidaria</taxon>
        <taxon>Anthozoa</taxon>
        <taxon>Hexacorallia</taxon>
        <taxon>Scleractinia</taxon>
        <taxon>Astrocoeniina</taxon>
        <taxon>Acroporidae</taxon>
        <taxon>Acropora</taxon>
    </lineage>
</organism>
<evidence type="ECO:0000313" key="2">
    <source>
        <dbReference type="Proteomes" id="UP001249851"/>
    </source>
</evidence>
<dbReference type="EMBL" id="JARQWQ010000120">
    <property type="protein sequence ID" value="KAK2549812.1"/>
    <property type="molecule type" value="Genomic_DNA"/>
</dbReference>
<comment type="caution">
    <text evidence="1">The sequence shown here is derived from an EMBL/GenBank/DDBJ whole genome shotgun (WGS) entry which is preliminary data.</text>
</comment>
<proteinExistence type="predicted"/>
<name>A0AAD9UU63_ACRCE</name>
<dbReference type="AlphaFoldDB" id="A0AAD9UU63"/>
<reference evidence="1" key="2">
    <citation type="journal article" date="2023" name="Science">
        <title>Genomic signatures of disease resistance in endangered staghorn corals.</title>
        <authorList>
            <person name="Vollmer S.V."/>
            <person name="Selwyn J.D."/>
            <person name="Despard B.A."/>
            <person name="Roesel C.L."/>
        </authorList>
    </citation>
    <scope>NUCLEOTIDE SEQUENCE</scope>
    <source>
        <strain evidence="1">K2</strain>
    </source>
</reference>
<protein>
    <submittedName>
        <fullName evidence="1">Uncharacterized protein</fullName>
    </submittedName>
</protein>
<keyword evidence="2" id="KW-1185">Reference proteome</keyword>
<sequence length="71" mass="7855">MADNPIWRQRARQKQINTKLSALRAVVERFLLEPEVSATFSGWLHKPELSATVSSWLHGGAALATPTVKGE</sequence>
<gene>
    <name evidence="1" type="ORF">P5673_029634</name>
</gene>
<evidence type="ECO:0000313" key="1">
    <source>
        <dbReference type="EMBL" id="KAK2549812.1"/>
    </source>
</evidence>
<reference evidence="1" key="1">
    <citation type="journal article" date="2023" name="G3 (Bethesda)">
        <title>Whole genome assembly and annotation of the endangered Caribbean coral Acropora cervicornis.</title>
        <authorList>
            <person name="Selwyn J.D."/>
            <person name="Vollmer S.V."/>
        </authorList>
    </citation>
    <scope>NUCLEOTIDE SEQUENCE</scope>
    <source>
        <strain evidence="1">K2</strain>
    </source>
</reference>
<accession>A0AAD9UU63</accession>